<name>A0ABY4PFK7_9LACO</name>
<proteinExistence type="predicted"/>
<organism evidence="1 2">
    <name type="scientific">Bombilactobacillus thymidiniphilus</name>
    <dbReference type="NCBI Taxonomy" id="2923363"/>
    <lineage>
        <taxon>Bacteria</taxon>
        <taxon>Bacillati</taxon>
        <taxon>Bacillota</taxon>
        <taxon>Bacilli</taxon>
        <taxon>Lactobacillales</taxon>
        <taxon>Lactobacillaceae</taxon>
        <taxon>Bombilactobacillus</taxon>
    </lineage>
</organism>
<protein>
    <submittedName>
        <fullName evidence="1">DUF5082 family protein</fullName>
    </submittedName>
</protein>
<sequence length="117" mass="12925">MAEDKAVKAAKALQLGADKGILDAKIATLKKCLKNMQDKGNDLTTVSNKVNDLDKHASSWKGQKKNEFTNIYTSVRQSVVKNINTNNQNITNVQAKISSLRSQSEDLDIQIKHLTAK</sequence>
<keyword evidence="2" id="KW-1185">Reference proteome</keyword>
<dbReference type="EMBL" id="CP093365">
    <property type="protein sequence ID" value="UQS84306.1"/>
    <property type="molecule type" value="Genomic_DNA"/>
</dbReference>
<accession>A0ABY4PFK7</accession>
<evidence type="ECO:0000313" key="2">
    <source>
        <dbReference type="Proteomes" id="UP000831947"/>
    </source>
</evidence>
<dbReference type="RefSeq" id="WP_249513490.1">
    <property type="nucleotide sequence ID" value="NZ_CP093365.1"/>
</dbReference>
<evidence type="ECO:0000313" key="1">
    <source>
        <dbReference type="EMBL" id="UQS84306.1"/>
    </source>
</evidence>
<gene>
    <name evidence="1" type="ORF">MOO47_03920</name>
</gene>
<reference evidence="1 2" key="1">
    <citation type="journal article" date="2022" name="Int. J. Syst. Evol. Microbiol.">
        <title>Apilactobacillus apisilvae sp. nov., Nicolia spurrieriana gen. nov. sp. nov., Bombilactobacillus folatiphilus sp. nov. and Bombilactobacillus thymidiniphilus sp. nov., four new lactic acid bacterial isolates from stingless bees Tetragonula carbonaria and Austroplebeia australis.</title>
        <authorList>
            <person name="Oliphant S.A."/>
            <person name="Watson-Haigh N.S."/>
            <person name="Sumby K.M."/>
            <person name="Gardner J."/>
            <person name="Groom S."/>
            <person name="Jiranek V."/>
        </authorList>
    </citation>
    <scope>NUCLEOTIDE SEQUENCE [LARGE SCALE GENOMIC DNA]</scope>
    <source>
        <strain evidence="1 2">SG4_A1</strain>
    </source>
</reference>
<dbReference type="Proteomes" id="UP000831947">
    <property type="component" value="Chromosome"/>
</dbReference>